<dbReference type="PROSITE" id="PS50828">
    <property type="entry name" value="SMR"/>
    <property type="match status" value="1"/>
</dbReference>
<feature type="repeat" description="PPR" evidence="3">
    <location>
        <begin position="380"/>
        <end position="414"/>
    </location>
</feature>
<dbReference type="Gene3D" id="3.30.1370.110">
    <property type="match status" value="1"/>
</dbReference>
<feature type="repeat" description="PPR" evidence="3">
    <location>
        <begin position="340"/>
        <end position="370"/>
    </location>
</feature>
<sequence>MALSSTLFAHLPLIPGRQCFEPLSSTPLVNKLPLSLPSPTLRIPYRSGSFVCRAAPMPAPERPAQASKPRVRPNPKFGRQAPPASSRNPQSGRKPKLFPEETFDASLDSVPAIGWITPVSMPRRRRGPSVPERWPNEEEMEQHGWDTDHDFPEPPRKGSRSSPVLHGRGMNTPKLRVRASPSAQEGSYKSAAPVEFQGTGDIVEDVIRALRRRPAAPEAVRDVMGVYGVHMGKYDVIATVTALQKRHDWRRCSHMFCWMKKQAWHRPNLRFYTGMMNFLGKHGQAELVTLLFQEILLEKLQPDNYTFTALINCYGRVQMFSEALAVFNHMKTETGPCRPNTVTCNALIGALCRGGEYSRALEIFSDMKTGANGLKGCKPNGVTSNILISALCKAGCIEEAEAILRNMGDPKRDPLGAPNVVTYNTLMDACAKNGMTRKAEAFFAEMRERGFVADVITYTAMIDAYGKEGLCEEAERMFQEMQSAGCKADSWAFTALIDAYGKGGQPGLAESAFGKMTSQGLEPTDVTFLALIDAFAKAGRCAEAGVWFSRMKKAGFKPTALHYSALMDGYGRGGKYKEAAELFREMQRGGCAPTTVTYSALLTACSKCSTWEEALVLLYVLNESGKDVELAICRLVMGSPGEAGLWENAARLFRKVGGDNRAIRRSFFNALLDVLWAFGLKARANRVLTTARQSGAYLESDLCSFRDTCWELDLHSMGVGAAQTMVLQWLAEIRTALAWGAKIPAEVTIVTGWGKHTRAGASPVKVAVRQLLDNLGVPVRLVAGNGGRVTFTGSELLTWLRSAEGRDRLVMTDVVRPGPEQERRKERRELRFFAR</sequence>
<comment type="similarity">
    <text evidence="1">Belongs to the PPR family. P subfamily.</text>
</comment>
<dbReference type="PANTHER" id="PTHR47447">
    <property type="entry name" value="OS03G0856100 PROTEIN"/>
    <property type="match status" value="1"/>
</dbReference>
<dbReference type="OrthoDB" id="185373at2759"/>
<dbReference type="InterPro" id="IPR036063">
    <property type="entry name" value="Smr_dom_sf"/>
</dbReference>
<dbReference type="InterPro" id="IPR011990">
    <property type="entry name" value="TPR-like_helical_dom_sf"/>
</dbReference>
<gene>
    <name evidence="6" type="ORF">KFL_000960090</name>
</gene>
<dbReference type="AlphaFoldDB" id="A0A0U9HSG1"/>
<feature type="repeat" description="PPR" evidence="3">
    <location>
        <begin position="454"/>
        <end position="488"/>
    </location>
</feature>
<feature type="region of interest" description="Disordered" evidence="4">
    <location>
        <begin position="54"/>
        <end position="97"/>
    </location>
</feature>
<dbReference type="SMART" id="SM00463">
    <property type="entry name" value="SMR"/>
    <property type="match status" value="1"/>
</dbReference>
<reference evidence="6 7" key="1">
    <citation type="journal article" date="2014" name="Nat. Commun.">
        <title>Klebsormidium flaccidum genome reveals primary factors for plant terrestrial adaptation.</title>
        <authorList>
            <person name="Hori K."/>
            <person name="Maruyama F."/>
            <person name="Fujisawa T."/>
            <person name="Togashi T."/>
            <person name="Yamamoto N."/>
            <person name="Seo M."/>
            <person name="Sato S."/>
            <person name="Yamada T."/>
            <person name="Mori H."/>
            <person name="Tajima N."/>
            <person name="Moriyama T."/>
            <person name="Ikeuchi M."/>
            <person name="Watanabe M."/>
            <person name="Wada H."/>
            <person name="Kobayashi K."/>
            <person name="Saito M."/>
            <person name="Masuda T."/>
            <person name="Sasaki-Sekimoto Y."/>
            <person name="Mashiguchi K."/>
            <person name="Awai K."/>
            <person name="Shimojima M."/>
            <person name="Masuda S."/>
            <person name="Iwai M."/>
            <person name="Nobusawa T."/>
            <person name="Narise T."/>
            <person name="Kondo S."/>
            <person name="Saito H."/>
            <person name="Sato R."/>
            <person name="Murakawa M."/>
            <person name="Ihara Y."/>
            <person name="Oshima-Yamada Y."/>
            <person name="Ohtaka K."/>
            <person name="Satoh M."/>
            <person name="Sonobe K."/>
            <person name="Ishii M."/>
            <person name="Ohtani R."/>
            <person name="Kanamori-Sato M."/>
            <person name="Honoki R."/>
            <person name="Miyazaki D."/>
            <person name="Mochizuki H."/>
            <person name="Umetsu J."/>
            <person name="Higashi K."/>
            <person name="Shibata D."/>
            <person name="Kamiya Y."/>
            <person name="Sato N."/>
            <person name="Nakamura Y."/>
            <person name="Tabata S."/>
            <person name="Ida S."/>
            <person name="Kurokawa K."/>
            <person name="Ohta H."/>
        </authorList>
    </citation>
    <scope>NUCLEOTIDE SEQUENCE [LARGE SCALE GENOMIC DNA]</scope>
    <source>
        <strain evidence="6 7">NIES-2285</strain>
    </source>
</reference>
<feature type="compositionally biased region" description="Basic and acidic residues" evidence="4">
    <location>
        <begin position="141"/>
        <end position="156"/>
    </location>
</feature>
<dbReference type="PROSITE" id="PS51375">
    <property type="entry name" value="PPR"/>
    <property type="match status" value="8"/>
</dbReference>
<dbReference type="InterPro" id="IPR002625">
    <property type="entry name" value="Smr_dom"/>
</dbReference>
<dbReference type="OMA" id="YTRLIGF"/>
<dbReference type="Gene3D" id="1.25.40.10">
    <property type="entry name" value="Tetratricopeptide repeat domain"/>
    <property type="match status" value="3"/>
</dbReference>
<keyword evidence="7" id="KW-1185">Reference proteome</keyword>
<feature type="domain" description="Smr" evidence="5">
    <location>
        <begin position="712"/>
        <end position="794"/>
    </location>
</feature>
<evidence type="ECO:0000313" key="7">
    <source>
        <dbReference type="Proteomes" id="UP000054558"/>
    </source>
</evidence>
<evidence type="ECO:0000313" key="6">
    <source>
        <dbReference type="EMBL" id="GAQ81958.1"/>
    </source>
</evidence>
<feature type="repeat" description="PPR" evidence="3">
    <location>
        <begin position="524"/>
        <end position="558"/>
    </location>
</feature>
<dbReference type="PANTHER" id="PTHR47447:SF17">
    <property type="entry name" value="OS12G0638900 PROTEIN"/>
    <property type="match status" value="1"/>
</dbReference>
<feature type="region of interest" description="Disordered" evidence="4">
    <location>
        <begin position="120"/>
        <end position="191"/>
    </location>
</feature>
<dbReference type="Pfam" id="PF01535">
    <property type="entry name" value="PPR"/>
    <property type="match status" value="1"/>
</dbReference>
<feature type="repeat" description="PPR" evidence="3">
    <location>
        <begin position="559"/>
        <end position="593"/>
    </location>
</feature>
<proteinExistence type="inferred from homology"/>
<evidence type="ECO:0000256" key="4">
    <source>
        <dbReference type="SAM" id="MobiDB-lite"/>
    </source>
</evidence>
<evidence type="ECO:0000259" key="5">
    <source>
        <dbReference type="PROSITE" id="PS50828"/>
    </source>
</evidence>
<dbReference type="NCBIfam" id="TIGR00756">
    <property type="entry name" value="PPR"/>
    <property type="match status" value="8"/>
</dbReference>
<organism evidence="6 7">
    <name type="scientific">Klebsormidium nitens</name>
    <name type="common">Green alga</name>
    <name type="synonym">Ulothrix nitens</name>
    <dbReference type="NCBI Taxonomy" id="105231"/>
    <lineage>
        <taxon>Eukaryota</taxon>
        <taxon>Viridiplantae</taxon>
        <taxon>Streptophyta</taxon>
        <taxon>Klebsormidiophyceae</taxon>
        <taxon>Klebsormidiales</taxon>
        <taxon>Klebsormidiaceae</taxon>
        <taxon>Klebsormidium</taxon>
    </lineage>
</organism>
<evidence type="ECO:0000256" key="3">
    <source>
        <dbReference type="PROSITE-ProRule" id="PRU00708"/>
    </source>
</evidence>
<dbReference type="SUPFAM" id="SSF160443">
    <property type="entry name" value="SMR domain-like"/>
    <property type="match status" value="1"/>
</dbReference>
<evidence type="ECO:0000256" key="2">
    <source>
        <dbReference type="ARBA" id="ARBA00022737"/>
    </source>
</evidence>
<feature type="repeat" description="PPR" evidence="3">
    <location>
        <begin position="489"/>
        <end position="523"/>
    </location>
</feature>
<dbReference type="EMBL" id="DF237045">
    <property type="protein sequence ID" value="GAQ81958.1"/>
    <property type="molecule type" value="Genomic_DNA"/>
</dbReference>
<dbReference type="InterPro" id="IPR002885">
    <property type="entry name" value="PPR_rpt"/>
</dbReference>
<feature type="repeat" description="PPR" evidence="3">
    <location>
        <begin position="419"/>
        <end position="453"/>
    </location>
</feature>
<dbReference type="Proteomes" id="UP000054558">
    <property type="component" value="Unassembled WGS sequence"/>
</dbReference>
<dbReference type="STRING" id="105231.A0A0U9HSG1"/>
<protein>
    <submittedName>
        <fullName evidence="6">Putative Small MutS-related domain</fullName>
    </submittedName>
</protein>
<evidence type="ECO:0000256" key="1">
    <source>
        <dbReference type="ARBA" id="ARBA00007626"/>
    </source>
</evidence>
<name>A0A0U9HSG1_KLENI</name>
<feature type="repeat" description="PPR" evidence="3">
    <location>
        <begin position="303"/>
        <end position="333"/>
    </location>
</feature>
<keyword evidence="2" id="KW-0677">Repeat</keyword>
<dbReference type="Pfam" id="PF13041">
    <property type="entry name" value="PPR_2"/>
    <property type="match status" value="4"/>
</dbReference>
<accession>A0A0U9HSG1</accession>